<feature type="region of interest" description="Disordered" evidence="1">
    <location>
        <begin position="75"/>
        <end position="155"/>
    </location>
</feature>
<accession>A0A815Q4E6</accession>
<reference evidence="2" key="1">
    <citation type="submission" date="2021-02" db="EMBL/GenBank/DDBJ databases">
        <authorList>
            <person name="Nowell W R."/>
        </authorList>
    </citation>
    <scope>NUCLEOTIDE SEQUENCE</scope>
</reference>
<feature type="compositionally biased region" description="Polar residues" evidence="1">
    <location>
        <begin position="110"/>
        <end position="135"/>
    </location>
</feature>
<comment type="caution">
    <text evidence="2">The sequence shown here is derived from an EMBL/GenBank/DDBJ whole genome shotgun (WGS) entry which is preliminary data.</text>
</comment>
<gene>
    <name evidence="2" type="ORF">KQP761_LOCUS12316</name>
</gene>
<dbReference type="EMBL" id="CAJNOW010005700">
    <property type="protein sequence ID" value="CAF1457408.1"/>
    <property type="molecule type" value="Genomic_DNA"/>
</dbReference>
<feature type="compositionally biased region" description="Polar residues" evidence="1">
    <location>
        <begin position="75"/>
        <end position="101"/>
    </location>
</feature>
<sequence>MMISWLENGVKDVLKIQIKRQMKSLSESARTTHAFLKISKDEQELQEENVPKPYTTSPYVPYFTNTVSTTLKQTDNMHSNSLNHSYPSQATTSHESNNLYRQQKEHLNIRQRSPSRIRYTPSQQRSFNFKSPSLTSRRHMQHIPSENATSIKPST</sequence>
<dbReference type="Proteomes" id="UP000663834">
    <property type="component" value="Unassembled WGS sequence"/>
</dbReference>
<dbReference type="AlphaFoldDB" id="A0A815Q4E6"/>
<evidence type="ECO:0000313" key="3">
    <source>
        <dbReference type="Proteomes" id="UP000663834"/>
    </source>
</evidence>
<proteinExistence type="predicted"/>
<feature type="compositionally biased region" description="Polar residues" evidence="1">
    <location>
        <begin position="144"/>
        <end position="155"/>
    </location>
</feature>
<evidence type="ECO:0000256" key="1">
    <source>
        <dbReference type="SAM" id="MobiDB-lite"/>
    </source>
</evidence>
<organism evidence="2 3">
    <name type="scientific">Rotaria magnacalcarata</name>
    <dbReference type="NCBI Taxonomy" id="392030"/>
    <lineage>
        <taxon>Eukaryota</taxon>
        <taxon>Metazoa</taxon>
        <taxon>Spiralia</taxon>
        <taxon>Gnathifera</taxon>
        <taxon>Rotifera</taxon>
        <taxon>Eurotatoria</taxon>
        <taxon>Bdelloidea</taxon>
        <taxon>Philodinida</taxon>
        <taxon>Philodinidae</taxon>
        <taxon>Rotaria</taxon>
    </lineage>
</organism>
<feature type="non-terminal residue" evidence="2">
    <location>
        <position position="155"/>
    </location>
</feature>
<evidence type="ECO:0000313" key="2">
    <source>
        <dbReference type="EMBL" id="CAF1457408.1"/>
    </source>
</evidence>
<protein>
    <submittedName>
        <fullName evidence="2">Uncharacterized protein</fullName>
    </submittedName>
</protein>
<name>A0A815Q4E6_9BILA</name>
<dbReference type="OrthoDB" id="10057002at2759"/>